<comment type="catalytic activity">
    <reaction evidence="7 8">
        <text>N-terminal L-glutaminyl-[protein] + H2O = N-terminal L-glutamyl-[protein] + NH4(+)</text>
        <dbReference type="Rhea" id="RHEA:50680"/>
        <dbReference type="Rhea" id="RHEA-COMP:12668"/>
        <dbReference type="Rhea" id="RHEA-COMP:12777"/>
        <dbReference type="ChEBI" id="CHEBI:15377"/>
        <dbReference type="ChEBI" id="CHEBI:28938"/>
        <dbReference type="ChEBI" id="CHEBI:64721"/>
        <dbReference type="ChEBI" id="CHEBI:64722"/>
        <dbReference type="EC" id="3.5.1.122"/>
    </reaction>
</comment>
<dbReference type="OrthoDB" id="191192at2759"/>
<dbReference type="STRING" id="691883.A0A058Z4T2"/>
<dbReference type="Gene3D" id="3.10.620.10">
    <property type="entry name" value="Protein N-terminal glutamine amidohydrolase, alpha beta roll"/>
    <property type="match status" value="2"/>
</dbReference>
<dbReference type="RefSeq" id="XP_009495850.1">
    <property type="nucleotide sequence ID" value="XM_009497575.1"/>
</dbReference>
<evidence type="ECO:0000256" key="1">
    <source>
        <dbReference type="ARBA" id="ARBA00008985"/>
    </source>
</evidence>
<evidence type="ECO:0000259" key="9">
    <source>
        <dbReference type="Pfam" id="PF09764"/>
    </source>
</evidence>
<dbReference type="Proteomes" id="UP000030693">
    <property type="component" value="Unassembled WGS sequence"/>
</dbReference>
<keyword evidence="11" id="KW-1185">Reference proteome</keyword>
<sequence length="305" mass="33438">MISDPSRRKWLAELSTEGLVAPDLPDARLHLPQLTIDPNTGQPYYAIQYCEENIYRLARQIVKQLQDAGRPDLAAQCSVVFMTGSSGYVHLSWSTFSDEYLPRWPMDPSSAGCLWSLIDYHVILVTPAAVLPLLAGVGAGVSAPRAPGPPPGPEVVALATVVPSARLPRMRPATLVDDPSGVLVWDFDFVADFFPCTAASFASQSLEEATFSIRLKNQRQFRVLPAEDYLAYFASDRSHMLNEDSEHEYVAPPPPAPAIRGEKAISDMTLDAFRCGEETPPGDLPTYGTLMDEATFRAEILKLSN</sequence>
<dbReference type="GO" id="GO:0008418">
    <property type="term" value="F:protein-N-terminal asparagine amidohydrolase activity"/>
    <property type="evidence" value="ECO:0007669"/>
    <property type="project" value="UniProtKB-UniRule"/>
</dbReference>
<reference evidence="10" key="1">
    <citation type="submission" date="2013-04" db="EMBL/GenBank/DDBJ databases">
        <title>The Genome Sequence of Fonticula alba ATCC 38817.</title>
        <authorList>
            <consortium name="The Broad Institute Genomics Platform"/>
            <person name="Russ C."/>
            <person name="Cuomo C."/>
            <person name="Burger G."/>
            <person name="Gray M.W."/>
            <person name="Holland P.W.H."/>
            <person name="King N."/>
            <person name="Lang F.B.F."/>
            <person name="Roger A.J."/>
            <person name="Ruiz-Trillo I."/>
            <person name="Brown M."/>
            <person name="Walker B."/>
            <person name="Young S."/>
            <person name="Zeng Q."/>
            <person name="Gargeya S."/>
            <person name="Fitzgerald M."/>
            <person name="Haas B."/>
            <person name="Abouelleil A."/>
            <person name="Allen A.W."/>
            <person name="Alvarado L."/>
            <person name="Arachchi H.M."/>
            <person name="Berlin A.M."/>
            <person name="Chapman S.B."/>
            <person name="Gainer-Dewar J."/>
            <person name="Goldberg J."/>
            <person name="Griggs A."/>
            <person name="Gujja S."/>
            <person name="Hansen M."/>
            <person name="Howarth C."/>
            <person name="Imamovic A."/>
            <person name="Ireland A."/>
            <person name="Larimer J."/>
            <person name="McCowan C."/>
            <person name="Murphy C."/>
            <person name="Pearson M."/>
            <person name="Poon T.W."/>
            <person name="Priest M."/>
            <person name="Roberts A."/>
            <person name="Saif S."/>
            <person name="Shea T."/>
            <person name="Sisk P."/>
            <person name="Sykes S."/>
            <person name="Wortman J."/>
            <person name="Nusbaum C."/>
            <person name="Birren B."/>
        </authorList>
    </citation>
    <scope>NUCLEOTIDE SEQUENCE [LARGE SCALE GENOMIC DNA]</scope>
    <source>
        <strain evidence="10">ATCC 38817</strain>
    </source>
</reference>
<dbReference type="GO" id="GO:0005829">
    <property type="term" value="C:cytosol"/>
    <property type="evidence" value="ECO:0007669"/>
    <property type="project" value="TreeGrafter"/>
</dbReference>
<evidence type="ECO:0000256" key="4">
    <source>
        <dbReference type="ARBA" id="ARBA00021247"/>
    </source>
</evidence>
<name>A0A058Z4T2_FONAL</name>
<accession>A0A058Z4T2</accession>
<protein>
    <recommendedName>
        <fullName evidence="4 8">Protein N-terminal glutamine amidohydrolase</fullName>
        <ecNumber evidence="3 8">3.5.1.122</ecNumber>
    </recommendedName>
    <alternativeName>
        <fullName evidence="6 8">Protein NH2-terminal glutamine deamidase</fullName>
    </alternativeName>
</protein>
<evidence type="ECO:0000313" key="10">
    <source>
        <dbReference type="EMBL" id="KCV69285.1"/>
    </source>
</evidence>
<dbReference type="PANTHER" id="PTHR13035:SF0">
    <property type="entry name" value="PROTEIN N-TERMINAL GLUTAMINE AMIDOHYDROLASE"/>
    <property type="match status" value="1"/>
</dbReference>
<keyword evidence="5 8" id="KW-0378">Hydrolase</keyword>
<evidence type="ECO:0000313" key="11">
    <source>
        <dbReference type="Proteomes" id="UP000030693"/>
    </source>
</evidence>
<dbReference type="EC" id="3.5.1.122" evidence="3 8"/>
<comment type="function">
    <text evidence="8">Mediates the side-chain deamidation of N-terminal glutamine residues to glutamate, an important step in N-end rule pathway of protein degradation. Conversion of the resulting N-terminal glutamine to glutamate renders the protein susceptible to arginylation, polyubiquitination and degradation as specified by the N-end rule. Does not act on substrates with internal or C-terminal glutamine and does not act on non-glutamine residues in any position.</text>
</comment>
<organism evidence="10">
    <name type="scientific">Fonticula alba</name>
    <name type="common">Slime mold</name>
    <dbReference type="NCBI Taxonomy" id="691883"/>
    <lineage>
        <taxon>Eukaryota</taxon>
        <taxon>Rotosphaerida</taxon>
        <taxon>Fonticulaceae</taxon>
        <taxon>Fonticula</taxon>
    </lineage>
</organism>
<dbReference type="PANTHER" id="PTHR13035">
    <property type="entry name" value="PROTEIN N-TERMINAL GLUTAMINE AMIDOHYDROLASE"/>
    <property type="match status" value="1"/>
</dbReference>
<comment type="subunit">
    <text evidence="2 8">Monomer.</text>
</comment>
<dbReference type="GO" id="GO:0005634">
    <property type="term" value="C:nucleus"/>
    <property type="evidence" value="ECO:0007669"/>
    <property type="project" value="TreeGrafter"/>
</dbReference>
<evidence type="ECO:0000256" key="7">
    <source>
        <dbReference type="ARBA" id="ARBA00048768"/>
    </source>
</evidence>
<dbReference type="Pfam" id="PF09764">
    <property type="entry name" value="Nt_Gln_amidase"/>
    <property type="match status" value="1"/>
</dbReference>
<dbReference type="GeneID" id="20528444"/>
<evidence type="ECO:0000256" key="2">
    <source>
        <dbReference type="ARBA" id="ARBA00011245"/>
    </source>
</evidence>
<dbReference type="InterPro" id="IPR039733">
    <property type="entry name" value="NTAQ1"/>
</dbReference>
<evidence type="ECO:0000256" key="6">
    <source>
        <dbReference type="ARBA" id="ARBA00029677"/>
    </source>
</evidence>
<feature type="domain" description="Protein N-terminal glutamine amidohydrolase alpha beta roll" evidence="9">
    <location>
        <begin position="180"/>
        <end position="298"/>
    </location>
</feature>
<evidence type="ECO:0000256" key="8">
    <source>
        <dbReference type="RuleBase" id="RU367082"/>
    </source>
</evidence>
<dbReference type="EMBL" id="KB932206">
    <property type="protein sequence ID" value="KCV69285.1"/>
    <property type="molecule type" value="Genomic_DNA"/>
</dbReference>
<dbReference type="InterPro" id="IPR037132">
    <property type="entry name" value="N_Gln_amidohydro_ab_roll_sf"/>
</dbReference>
<dbReference type="AlphaFoldDB" id="A0A058Z4T2"/>
<gene>
    <name evidence="10" type="ORF">H696_03719</name>
</gene>
<evidence type="ECO:0000256" key="3">
    <source>
        <dbReference type="ARBA" id="ARBA00012718"/>
    </source>
</evidence>
<dbReference type="InterPro" id="IPR023128">
    <property type="entry name" value="Prot_N_Gln_amidohydro_ab_roll"/>
</dbReference>
<evidence type="ECO:0000256" key="5">
    <source>
        <dbReference type="ARBA" id="ARBA00022801"/>
    </source>
</evidence>
<dbReference type="GO" id="GO:0070773">
    <property type="term" value="F:protein-N-terminal glutamine amidohydrolase activity"/>
    <property type="evidence" value="ECO:0007669"/>
    <property type="project" value="UniProtKB-UniRule"/>
</dbReference>
<proteinExistence type="inferred from homology"/>
<comment type="similarity">
    <text evidence="1 8">Belongs to the NTAQ1 family.</text>
</comment>